<protein>
    <submittedName>
        <fullName evidence="5">Alpha-glucosidase</fullName>
    </submittedName>
</protein>
<dbReference type="Pfam" id="PF10566">
    <property type="entry name" value="Glyco_hydro_97"/>
    <property type="match status" value="1"/>
</dbReference>
<evidence type="ECO:0000259" key="2">
    <source>
        <dbReference type="Pfam" id="PF10566"/>
    </source>
</evidence>
<dbReference type="PANTHER" id="PTHR35803:SF1">
    <property type="entry name" value="GLUCAN 1,4-ALPHA-GLUCOSIDASE SUSB"/>
    <property type="match status" value="1"/>
</dbReference>
<accession>A0A560IBS5</accession>
<sequence length="687" mass="75852">MVSLTGRLRALLMAVGLAQASLPALAETPAKVVATVASPAGNLAVRVELDGEGRPAYAVTRRGAEVIAPSRLGFLFTDAPKMERGFTLAGQSSRTVDETWEQPWGEWRTIANHFNELRVRLKEKAGAARELDVVFRVYDDGVGFRYEFPDQPQLKTARIADELTEFAVVRTGEAWWTPAGEWDSYEYIYNHTPLAELGQAHTPLTIRTDDGTHIALHEAALVDYAGMWVRRVDGQRLKATLSPSPIGARVVRQAPFTTPWRTMIFADSAGGLYQSHLELNLNEPNALGDVSWVKPEKFVGVWWEMHLGSASWATGRKHGATTANVRKHIDFAAANGIGGVLVEGWNVGWDGQWFGNGNDFDFRKPTPDLDWAGMAAYARSKGVNLIGHHETGGSVSHYESQLDAALDYAQGLGIPAIKTGYVTDDGDIERVEPDGTRLREWHDGQWMSRHYLRVVTEAAKRHIAIDSHEPIKDTGLRRTYPNWVAREGARGMEYNAWGDPKNPPNHEATLAFTRMLSGPFDFTPGVVSLTGKDNSRIPSTLAKQLALYVVLYSPVQMLADLPENYAKYSDALAFIKAVPVDWSDTRVLNGEVGQYATFARKDRHGEDWYLGSVGDDQPRTMTVTLDFLDAGRDYTARIYRDGPNADWHTDGHPMTVETRTVHQGDTLTLPLARGGGAAVQLVAGKGH</sequence>
<comment type="caution">
    <text evidence="5">The sequence shown here is derived from an EMBL/GenBank/DDBJ whole genome shotgun (WGS) entry which is preliminary data.</text>
</comment>
<feature type="signal peptide" evidence="1">
    <location>
        <begin position="1"/>
        <end position="26"/>
    </location>
</feature>
<dbReference type="InterPro" id="IPR013785">
    <property type="entry name" value="Aldolase_TIM"/>
</dbReference>
<feature type="domain" description="Glycosyl-hydrolase 97 N-terminal" evidence="3">
    <location>
        <begin position="36"/>
        <end position="284"/>
    </location>
</feature>
<dbReference type="Pfam" id="PF14509">
    <property type="entry name" value="GH97_C"/>
    <property type="match status" value="1"/>
</dbReference>
<proteinExistence type="predicted"/>
<dbReference type="EMBL" id="VITT01000011">
    <property type="protein sequence ID" value="TWB56502.1"/>
    <property type="molecule type" value="Genomic_DNA"/>
</dbReference>
<dbReference type="SUPFAM" id="SSF51445">
    <property type="entry name" value="(Trans)glycosidases"/>
    <property type="match status" value="1"/>
</dbReference>
<dbReference type="InterPro" id="IPR017853">
    <property type="entry name" value="GH"/>
</dbReference>
<reference evidence="5 6" key="1">
    <citation type="submission" date="2019-06" db="EMBL/GenBank/DDBJ databases">
        <title>Genomic Encyclopedia of Type Strains, Phase IV (KMG-V): Genome sequencing to study the core and pangenomes of soil and plant-associated prokaryotes.</title>
        <authorList>
            <person name="Whitman W."/>
        </authorList>
    </citation>
    <scope>NUCLEOTIDE SEQUENCE [LARGE SCALE GENOMIC DNA]</scope>
    <source>
        <strain evidence="5 6">BR 11140</strain>
    </source>
</reference>
<dbReference type="Pfam" id="PF14508">
    <property type="entry name" value="GH97_N"/>
    <property type="match status" value="1"/>
</dbReference>
<evidence type="ECO:0000259" key="3">
    <source>
        <dbReference type="Pfam" id="PF14508"/>
    </source>
</evidence>
<dbReference type="InterPro" id="IPR029486">
    <property type="entry name" value="GH97_N"/>
</dbReference>
<gene>
    <name evidence="5" type="ORF">FBZ92_111108</name>
</gene>
<dbReference type="InterPro" id="IPR029483">
    <property type="entry name" value="GH97_C"/>
</dbReference>
<dbReference type="InterPro" id="IPR019563">
    <property type="entry name" value="GH97_catalytic"/>
</dbReference>
<dbReference type="InterPro" id="IPR014718">
    <property type="entry name" value="GH-type_carb-bd"/>
</dbReference>
<dbReference type="PANTHER" id="PTHR35803">
    <property type="entry name" value="GLUCAN 1,4-ALPHA-GLUCOSIDASE SUSB-RELATED"/>
    <property type="match status" value="1"/>
</dbReference>
<feature type="chain" id="PRO_5021845455" evidence="1">
    <location>
        <begin position="27"/>
        <end position="687"/>
    </location>
</feature>
<name>A0A560IBS5_9PROT</name>
<dbReference type="Gene3D" id="3.20.20.70">
    <property type="entry name" value="Aldolase class I"/>
    <property type="match status" value="1"/>
</dbReference>
<dbReference type="InterPro" id="IPR052720">
    <property type="entry name" value="Glycosyl_hydrolase_97"/>
</dbReference>
<dbReference type="AlphaFoldDB" id="A0A560IBS5"/>
<dbReference type="Proteomes" id="UP000318050">
    <property type="component" value="Unassembled WGS sequence"/>
</dbReference>
<feature type="domain" description="Glycosyl-hydrolase 97 catalytic" evidence="2">
    <location>
        <begin position="302"/>
        <end position="489"/>
    </location>
</feature>
<dbReference type="Gene3D" id="2.70.98.10">
    <property type="match status" value="1"/>
</dbReference>
<evidence type="ECO:0000313" key="6">
    <source>
        <dbReference type="Proteomes" id="UP000318050"/>
    </source>
</evidence>
<evidence type="ECO:0000259" key="4">
    <source>
        <dbReference type="Pfam" id="PF14509"/>
    </source>
</evidence>
<dbReference type="GO" id="GO:0030246">
    <property type="term" value="F:carbohydrate binding"/>
    <property type="evidence" value="ECO:0007669"/>
    <property type="project" value="InterPro"/>
</dbReference>
<organism evidence="5 6">
    <name type="scientific">Nitrospirillum amazonense</name>
    <dbReference type="NCBI Taxonomy" id="28077"/>
    <lineage>
        <taxon>Bacteria</taxon>
        <taxon>Pseudomonadati</taxon>
        <taxon>Pseudomonadota</taxon>
        <taxon>Alphaproteobacteria</taxon>
        <taxon>Rhodospirillales</taxon>
        <taxon>Azospirillaceae</taxon>
        <taxon>Nitrospirillum</taxon>
    </lineage>
</organism>
<feature type="domain" description="Glycosyl-hydrolase 97 C-terminal oligomerisation" evidence="4">
    <location>
        <begin position="581"/>
        <end position="681"/>
    </location>
</feature>
<evidence type="ECO:0000256" key="1">
    <source>
        <dbReference type="SAM" id="SignalP"/>
    </source>
</evidence>
<evidence type="ECO:0000313" key="5">
    <source>
        <dbReference type="EMBL" id="TWB56502.1"/>
    </source>
</evidence>
<keyword evidence="1" id="KW-0732">Signal</keyword>